<evidence type="ECO:0000313" key="2">
    <source>
        <dbReference type="EMBL" id="QLY36013.1"/>
    </source>
</evidence>
<name>A0ABD7AV46_CITFR</name>
<organism evidence="2 3">
    <name type="scientific">Citrobacter freundii</name>
    <dbReference type="NCBI Taxonomy" id="546"/>
    <lineage>
        <taxon>Bacteria</taxon>
        <taxon>Pseudomonadati</taxon>
        <taxon>Pseudomonadota</taxon>
        <taxon>Gammaproteobacteria</taxon>
        <taxon>Enterobacterales</taxon>
        <taxon>Enterobacteriaceae</taxon>
        <taxon>Citrobacter</taxon>
        <taxon>Citrobacter freundii complex</taxon>
    </lineage>
</organism>
<evidence type="ECO:0000256" key="1">
    <source>
        <dbReference type="SAM" id="MobiDB-lite"/>
    </source>
</evidence>
<dbReference type="InterPro" id="IPR038666">
    <property type="entry name" value="SSP1_head-tail_sf"/>
</dbReference>
<dbReference type="EMBL" id="CP056597">
    <property type="protein sequence ID" value="QLY36013.1"/>
    <property type="molecule type" value="Genomic_DNA"/>
</dbReference>
<dbReference type="Pfam" id="PF05521">
    <property type="entry name" value="Phage_HCP"/>
    <property type="match status" value="1"/>
</dbReference>
<reference evidence="3" key="1">
    <citation type="submission" date="2020-06" db="EMBL/GenBank/DDBJ databases">
        <title>REHAB project genomes.</title>
        <authorList>
            <person name="Shaw L.P."/>
        </authorList>
    </citation>
    <scope>NUCLEOTIDE SEQUENCE [LARGE SCALE GENOMIC DNA]</scope>
    <source>
        <strain evidence="3">RHBSTW-00334</strain>
    </source>
</reference>
<accession>A0ABD7AV46</accession>
<dbReference type="InterPro" id="IPR008767">
    <property type="entry name" value="Phage_SPP1_head-tail_adaptor"/>
</dbReference>
<dbReference type="Gene3D" id="2.40.10.270">
    <property type="entry name" value="Bacteriophage SPP1 head-tail adaptor protein"/>
    <property type="match status" value="1"/>
</dbReference>
<protein>
    <submittedName>
        <fullName evidence="2">Phage head closure protein</fullName>
    </submittedName>
</protein>
<sequence length="114" mass="12895">MSSLRAGELNKRIELQTMAVQRGALGEPLPDLPVRVATVWAKAEAVSNRKIRTLDQQQVVETWLFTIRSRKDVQVDWKIALGVDIYTVRAADQSKPDRTVITAERESRHDRAGN</sequence>
<feature type="region of interest" description="Disordered" evidence="1">
    <location>
        <begin position="94"/>
        <end position="114"/>
    </location>
</feature>
<gene>
    <name evidence="2" type="ORF">HV164_05520</name>
</gene>
<proteinExistence type="predicted"/>
<dbReference type="Proteomes" id="UP000512043">
    <property type="component" value="Chromosome"/>
</dbReference>
<dbReference type="AlphaFoldDB" id="A0ABD7AV46"/>
<dbReference type="NCBIfam" id="TIGR01563">
    <property type="entry name" value="gp16_SPP1"/>
    <property type="match status" value="1"/>
</dbReference>
<dbReference type="RefSeq" id="WP_181625756.1">
    <property type="nucleotide sequence ID" value="NZ_CP056597.1"/>
</dbReference>
<evidence type="ECO:0000313" key="3">
    <source>
        <dbReference type="Proteomes" id="UP000512043"/>
    </source>
</evidence>